<evidence type="ECO:0000313" key="3">
    <source>
        <dbReference type="Proteomes" id="UP000192501"/>
    </source>
</evidence>
<name>A0A1X0QJ29_9MICR</name>
<comment type="caution">
    <text evidence="2">The sequence shown here is derived from an EMBL/GenBank/DDBJ whole genome shotgun (WGS) entry which is preliminary data.</text>
</comment>
<gene>
    <name evidence="2" type="ORF">A0H76_3018</name>
</gene>
<feature type="chain" id="PRO_5012778052" evidence="1">
    <location>
        <begin position="20"/>
        <end position="38"/>
    </location>
</feature>
<keyword evidence="1" id="KW-0732">Signal</keyword>
<dbReference type="AlphaFoldDB" id="A0A1X0QJ29"/>
<evidence type="ECO:0000313" key="2">
    <source>
        <dbReference type="EMBL" id="ORD99684.1"/>
    </source>
</evidence>
<dbReference type="Proteomes" id="UP000192501">
    <property type="component" value="Unassembled WGS sequence"/>
</dbReference>
<reference evidence="2 3" key="1">
    <citation type="journal article" date="2017" name="Environ. Microbiol.">
        <title>Decay of the glycolytic pathway and adaptation to intranuclear parasitism within Enterocytozoonidae microsporidia.</title>
        <authorList>
            <person name="Wiredu Boakye D."/>
            <person name="Jaroenlak P."/>
            <person name="Prachumwat A."/>
            <person name="Williams T.A."/>
            <person name="Bateman K.S."/>
            <person name="Itsathitphaisarn O."/>
            <person name="Sritunyalucksana K."/>
            <person name="Paszkiewicz K.H."/>
            <person name="Moore K.A."/>
            <person name="Stentiford G.D."/>
            <person name="Williams B.A."/>
        </authorList>
    </citation>
    <scope>NUCLEOTIDE SEQUENCE [LARGE SCALE GENOMIC DNA]</scope>
    <source>
        <strain evidence="3">canceri</strain>
    </source>
</reference>
<evidence type="ECO:0000256" key="1">
    <source>
        <dbReference type="SAM" id="SignalP"/>
    </source>
</evidence>
<feature type="signal peptide" evidence="1">
    <location>
        <begin position="1"/>
        <end position="19"/>
    </location>
</feature>
<protein>
    <submittedName>
        <fullName evidence="2">Uncharacterized protein</fullName>
    </submittedName>
</protein>
<organism evidence="2 3">
    <name type="scientific">Hepatospora eriocheir</name>
    <dbReference type="NCBI Taxonomy" id="1081669"/>
    <lineage>
        <taxon>Eukaryota</taxon>
        <taxon>Fungi</taxon>
        <taxon>Fungi incertae sedis</taxon>
        <taxon>Microsporidia</taxon>
        <taxon>Hepatosporidae</taxon>
        <taxon>Hepatospora</taxon>
    </lineage>
</organism>
<accession>A0A1X0QJ29</accession>
<dbReference type="EMBL" id="LTAI01000131">
    <property type="protein sequence ID" value="ORD99684.1"/>
    <property type="molecule type" value="Genomic_DNA"/>
</dbReference>
<proteinExistence type="predicted"/>
<dbReference type="VEuPathDB" id="MicrosporidiaDB:A0H76_3018"/>
<sequence length="38" mass="4641">MFFLFVIIIIIYILTTKKSFEIINKCCHYTPHYVNLFL</sequence>